<dbReference type="InterPro" id="IPR003594">
    <property type="entry name" value="HATPase_dom"/>
</dbReference>
<dbReference type="InterPro" id="IPR036890">
    <property type="entry name" value="HATPase_C_sf"/>
</dbReference>
<dbReference type="Pfam" id="PF02518">
    <property type="entry name" value="HATPase_c"/>
    <property type="match status" value="1"/>
</dbReference>
<dbReference type="SMART" id="SM00304">
    <property type="entry name" value="HAMP"/>
    <property type="match status" value="1"/>
</dbReference>
<evidence type="ECO:0000256" key="2">
    <source>
        <dbReference type="ARBA" id="ARBA00004370"/>
    </source>
</evidence>
<keyword evidence="6" id="KW-0418">Kinase</keyword>
<dbReference type="GO" id="GO:0016020">
    <property type="term" value="C:membrane"/>
    <property type="evidence" value="ECO:0007669"/>
    <property type="project" value="UniProtKB-SubCell"/>
</dbReference>
<evidence type="ECO:0000256" key="5">
    <source>
        <dbReference type="ARBA" id="ARBA00022679"/>
    </source>
</evidence>
<keyword evidence="7" id="KW-0472">Membrane</keyword>
<accession>A0A4R6QNK0</accession>
<evidence type="ECO:0000256" key="4">
    <source>
        <dbReference type="ARBA" id="ARBA00022553"/>
    </source>
</evidence>
<dbReference type="SMART" id="SM00387">
    <property type="entry name" value="HATPase_c"/>
    <property type="match status" value="1"/>
</dbReference>
<dbReference type="InParanoid" id="A0A4R6QNK0"/>
<dbReference type="Gene3D" id="1.10.287.130">
    <property type="match status" value="1"/>
</dbReference>
<reference evidence="10 11" key="1">
    <citation type="submission" date="2019-03" db="EMBL/GenBank/DDBJ databases">
        <title>Genomic Encyclopedia of Type Strains, Phase IV (KMG-IV): sequencing the most valuable type-strain genomes for metagenomic binning, comparative biology and taxonomic classification.</title>
        <authorList>
            <person name="Goeker M."/>
        </authorList>
    </citation>
    <scope>NUCLEOTIDE SEQUENCE [LARGE SCALE GENOMIC DNA]</scope>
    <source>
        <strain evidence="10 11">DSM 16998</strain>
    </source>
</reference>
<dbReference type="EMBL" id="SNXS01000003">
    <property type="protein sequence ID" value="TDP71492.1"/>
    <property type="molecule type" value="Genomic_DNA"/>
</dbReference>
<dbReference type="InterPro" id="IPR003660">
    <property type="entry name" value="HAMP_dom"/>
</dbReference>
<protein>
    <recommendedName>
        <fullName evidence="3">histidine kinase</fullName>
        <ecNumber evidence="3">2.7.13.3</ecNumber>
    </recommendedName>
</protein>
<dbReference type="RefSeq" id="WP_133701265.1">
    <property type="nucleotide sequence ID" value="NZ_SNXS01000003.1"/>
</dbReference>
<dbReference type="InterPro" id="IPR036097">
    <property type="entry name" value="HisK_dim/P_sf"/>
</dbReference>
<evidence type="ECO:0000313" key="11">
    <source>
        <dbReference type="Proteomes" id="UP000295361"/>
    </source>
</evidence>
<dbReference type="SUPFAM" id="SSF55874">
    <property type="entry name" value="ATPase domain of HSP90 chaperone/DNA topoisomerase II/histidine kinase"/>
    <property type="match status" value="1"/>
</dbReference>
<dbReference type="InterPro" id="IPR004358">
    <property type="entry name" value="Sig_transdc_His_kin-like_C"/>
</dbReference>
<sequence>MDLRALFSRSSLRYAVVGALLLGLLLPSGLALLYETDLAQKTAKADLQRDLSRTADVLALSLAEPVWQVSPDLAEPMIKAHVNDPRFVSVVVREVGAQRPFLEFQREAGAEDLTLTEQRPIQRDGKAIASLTVVMTAAPYAQRLQDDLVRALWRSALTLSLSLALILWVMQRRVLQPMGHLTVAAEELAAGRFDRPLEIRGPDEVGRVGAAMERMRKALLSAFETLRNHAQTLEDQVGQRTAELTSANAELMQTLAHLKTAQEGLVESQKLASLGRMVAGVAHELNTPLGNAMTVASTLEYRYDQLQEMLTGGTALRKSLLMALVQDTQQGHDILLRNLRKAADLVLNFKQVATDQTSDRRREFDLAEVIDEVLLMTQPRYRHTPFKIETQLEDGLSMDSYPGSLGQVLTNLLMNSLVHAFEGRSEGHVWIKSHALDGDRVLLTVQDDGVGMEDAVRRRIFDPFFTTKLGQGGSGLGMNIVHNIVTRVLGGQIEVSSTPEGGARFEIVLPRVAPMHEAAVVSEPLPLA</sequence>
<keyword evidence="7" id="KW-1133">Transmembrane helix</keyword>
<comment type="subcellular location">
    <subcellularLocation>
        <location evidence="2">Membrane</location>
    </subcellularLocation>
</comment>
<feature type="domain" description="HAMP" evidence="9">
    <location>
        <begin position="172"/>
        <end position="224"/>
    </location>
</feature>
<dbReference type="AlphaFoldDB" id="A0A4R6QNK0"/>
<dbReference type="OrthoDB" id="9812260at2"/>
<dbReference type="PROSITE" id="PS50885">
    <property type="entry name" value="HAMP"/>
    <property type="match status" value="1"/>
</dbReference>
<feature type="transmembrane region" description="Helical" evidence="7">
    <location>
        <begin position="151"/>
        <end position="170"/>
    </location>
</feature>
<dbReference type="GO" id="GO:0000155">
    <property type="term" value="F:phosphorelay sensor kinase activity"/>
    <property type="evidence" value="ECO:0007669"/>
    <property type="project" value="InterPro"/>
</dbReference>
<keyword evidence="11" id="KW-1185">Reference proteome</keyword>
<evidence type="ECO:0000256" key="3">
    <source>
        <dbReference type="ARBA" id="ARBA00012438"/>
    </source>
</evidence>
<evidence type="ECO:0000259" key="9">
    <source>
        <dbReference type="PROSITE" id="PS50885"/>
    </source>
</evidence>
<dbReference type="InterPro" id="IPR003661">
    <property type="entry name" value="HisK_dim/P_dom"/>
</dbReference>
<dbReference type="CDD" id="cd00082">
    <property type="entry name" value="HisKA"/>
    <property type="match status" value="1"/>
</dbReference>
<dbReference type="Proteomes" id="UP000295361">
    <property type="component" value="Unassembled WGS sequence"/>
</dbReference>
<evidence type="ECO:0000256" key="7">
    <source>
        <dbReference type="SAM" id="Phobius"/>
    </source>
</evidence>
<evidence type="ECO:0000256" key="1">
    <source>
        <dbReference type="ARBA" id="ARBA00000085"/>
    </source>
</evidence>
<dbReference type="PANTHER" id="PTHR43065:SF42">
    <property type="entry name" value="TWO-COMPONENT SENSOR PPRA"/>
    <property type="match status" value="1"/>
</dbReference>
<dbReference type="Gene3D" id="6.10.340.10">
    <property type="match status" value="1"/>
</dbReference>
<evidence type="ECO:0000256" key="6">
    <source>
        <dbReference type="ARBA" id="ARBA00022777"/>
    </source>
</evidence>
<gene>
    <name evidence="10" type="ORF">DES47_103473</name>
</gene>
<dbReference type="EC" id="2.7.13.3" evidence="3"/>
<evidence type="ECO:0000259" key="8">
    <source>
        <dbReference type="PROSITE" id="PS50109"/>
    </source>
</evidence>
<dbReference type="PROSITE" id="PS50109">
    <property type="entry name" value="HIS_KIN"/>
    <property type="match status" value="1"/>
</dbReference>
<dbReference type="CDD" id="cd06225">
    <property type="entry name" value="HAMP"/>
    <property type="match status" value="1"/>
</dbReference>
<keyword evidence="4" id="KW-0597">Phosphoprotein</keyword>
<evidence type="ECO:0000313" key="10">
    <source>
        <dbReference type="EMBL" id="TDP71492.1"/>
    </source>
</evidence>
<dbReference type="InterPro" id="IPR005467">
    <property type="entry name" value="His_kinase_dom"/>
</dbReference>
<dbReference type="Pfam" id="PF00672">
    <property type="entry name" value="HAMP"/>
    <property type="match status" value="1"/>
</dbReference>
<dbReference type="SUPFAM" id="SSF47384">
    <property type="entry name" value="Homodimeric domain of signal transducing histidine kinase"/>
    <property type="match status" value="1"/>
</dbReference>
<organism evidence="10 11">
    <name type="scientific">Roseateles toxinivorans</name>
    <dbReference type="NCBI Taxonomy" id="270368"/>
    <lineage>
        <taxon>Bacteria</taxon>
        <taxon>Pseudomonadati</taxon>
        <taxon>Pseudomonadota</taxon>
        <taxon>Betaproteobacteria</taxon>
        <taxon>Burkholderiales</taxon>
        <taxon>Sphaerotilaceae</taxon>
        <taxon>Roseateles</taxon>
    </lineage>
</organism>
<dbReference type="PANTHER" id="PTHR43065">
    <property type="entry name" value="SENSOR HISTIDINE KINASE"/>
    <property type="match status" value="1"/>
</dbReference>
<keyword evidence="7" id="KW-0812">Transmembrane</keyword>
<dbReference type="PRINTS" id="PR00344">
    <property type="entry name" value="BCTRLSENSOR"/>
</dbReference>
<dbReference type="Gene3D" id="3.30.565.10">
    <property type="entry name" value="Histidine kinase-like ATPase, C-terminal domain"/>
    <property type="match status" value="1"/>
</dbReference>
<feature type="domain" description="Histidine kinase" evidence="8">
    <location>
        <begin position="280"/>
        <end position="513"/>
    </location>
</feature>
<dbReference type="SUPFAM" id="SSF158472">
    <property type="entry name" value="HAMP domain-like"/>
    <property type="match status" value="1"/>
</dbReference>
<proteinExistence type="predicted"/>
<comment type="catalytic activity">
    <reaction evidence="1">
        <text>ATP + protein L-histidine = ADP + protein N-phospho-L-histidine.</text>
        <dbReference type="EC" id="2.7.13.3"/>
    </reaction>
</comment>
<comment type="caution">
    <text evidence="10">The sequence shown here is derived from an EMBL/GenBank/DDBJ whole genome shotgun (WGS) entry which is preliminary data.</text>
</comment>
<name>A0A4R6QNK0_9BURK</name>
<keyword evidence="5" id="KW-0808">Transferase</keyword>